<feature type="binding site" evidence="5">
    <location>
        <position position="121"/>
    </location>
    <ligand>
        <name>FMN</name>
        <dbReference type="ChEBI" id="CHEBI:58210"/>
    </ligand>
</feature>
<evidence type="ECO:0000256" key="3">
    <source>
        <dbReference type="ARBA" id="ARBA00022643"/>
    </source>
</evidence>
<comment type="function">
    <text evidence="5">Flavin prenyltransferase that catalyzes the synthesis of the prenylated FMN cofactor (prenyl-FMN) for 4-hydroxy-3-polyprenylbenzoic acid decarboxylase UbiD. The prenyltransferase is metal-independent and links a dimethylallyl moiety from dimethylallyl monophosphate (DMAP) to the flavin N5 and C6 atoms of FMN.</text>
</comment>
<comment type="similarity">
    <text evidence="5">Belongs to the UbiX/PAD1 family.</text>
</comment>
<dbReference type="NCBIfam" id="NF004685">
    <property type="entry name" value="PRK06029.1"/>
    <property type="match status" value="1"/>
</dbReference>
<dbReference type="Proteomes" id="UP001164761">
    <property type="component" value="Chromosome"/>
</dbReference>
<name>A0ABY6ZQB7_9BACL</name>
<dbReference type="EMBL" id="CP104067">
    <property type="protein sequence ID" value="WAH44150.1"/>
    <property type="molecule type" value="Genomic_DNA"/>
</dbReference>
<dbReference type="InterPro" id="IPR004507">
    <property type="entry name" value="UbiX-like"/>
</dbReference>
<dbReference type="Gene3D" id="3.40.50.1950">
    <property type="entry name" value="Flavin prenyltransferase-like"/>
    <property type="match status" value="1"/>
</dbReference>
<keyword evidence="1 5" id="KW-0637">Prenyltransferase</keyword>
<sequence>MKIIVAMTGATGSILGIRLLEALKDCGIETHLVMSEWAEKTMRIETSYHPDDVKKLASHVYAPDNQASLISSGSFRVDGMVIAPCSMKTLAAIRVGFADSLIPRAADVILKERKKLVLLPRELPISSIHIENMLGLSNAGAVILPPMLTFYNKPSTLDDVINHVVARTMDQFGIEHNLAKRWLSHQ</sequence>
<dbReference type="EC" id="2.5.1.129" evidence="5"/>
<feature type="binding site" evidence="5">
    <location>
        <position position="35"/>
    </location>
    <ligand>
        <name>FMN</name>
        <dbReference type="ChEBI" id="CHEBI:58210"/>
    </ligand>
</feature>
<dbReference type="Pfam" id="PF02441">
    <property type="entry name" value="Flavoprotein"/>
    <property type="match status" value="1"/>
</dbReference>
<proteinExistence type="inferred from homology"/>
<evidence type="ECO:0000256" key="5">
    <source>
        <dbReference type="HAMAP-Rule" id="MF_01984"/>
    </source>
</evidence>
<keyword evidence="2 5" id="KW-0285">Flavoprotein</keyword>
<gene>
    <name evidence="5" type="primary">ubiX</name>
    <name evidence="7" type="ORF">NZD89_12660</name>
</gene>
<evidence type="ECO:0000313" key="7">
    <source>
        <dbReference type="EMBL" id="WAH44150.1"/>
    </source>
</evidence>
<feature type="binding site" evidence="5">
    <location>
        <position position="151"/>
    </location>
    <ligand>
        <name>dimethylallyl phosphate</name>
        <dbReference type="ChEBI" id="CHEBI:88052"/>
    </ligand>
</feature>
<protein>
    <recommendedName>
        <fullName evidence="5">Flavin prenyltransferase UbiX</fullName>
        <ecNumber evidence="5">2.5.1.129</ecNumber>
    </recommendedName>
</protein>
<evidence type="ECO:0000313" key="8">
    <source>
        <dbReference type="Proteomes" id="UP001164761"/>
    </source>
</evidence>
<reference evidence="7" key="1">
    <citation type="submission" date="2022-08" db="EMBL/GenBank/DDBJ databases">
        <title>Alicyclobacillus fastidiosus DSM 17978, complete genome.</title>
        <authorList>
            <person name="Wang Q."/>
            <person name="Cai R."/>
            <person name="Wang Z."/>
        </authorList>
    </citation>
    <scope>NUCLEOTIDE SEQUENCE</scope>
    <source>
        <strain evidence="7">DSM 17978</strain>
    </source>
</reference>
<evidence type="ECO:0000256" key="2">
    <source>
        <dbReference type="ARBA" id="ARBA00022630"/>
    </source>
</evidence>
<dbReference type="PANTHER" id="PTHR43374">
    <property type="entry name" value="FLAVIN PRENYLTRANSFERASE"/>
    <property type="match status" value="1"/>
</dbReference>
<feature type="binding site" evidence="5">
    <location>
        <position position="167"/>
    </location>
    <ligand>
        <name>dimethylallyl phosphate</name>
        <dbReference type="ChEBI" id="CHEBI:88052"/>
    </ligand>
</feature>
<dbReference type="RefSeq" id="WP_268008046.1">
    <property type="nucleotide sequence ID" value="NZ_CP104067.1"/>
</dbReference>
<feature type="binding site" evidence="5">
    <location>
        <begin position="9"/>
        <end position="11"/>
    </location>
    <ligand>
        <name>FMN</name>
        <dbReference type="ChEBI" id="CHEBI:58210"/>
    </ligand>
</feature>
<feature type="binding site" evidence="5">
    <location>
        <begin position="86"/>
        <end position="89"/>
    </location>
    <ligand>
        <name>FMN</name>
        <dbReference type="ChEBI" id="CHEBI:58210"/>
    </ligand>
</feature>
<keyword evidence="4 5" id="KW-0808">Transferase</keyword>
<dbReference type="SUPFAM" id="SSF52507">
    <property type="entry name" value="Homo-oligomeric flavin-containing Cys decarboxylases, HFCD"/>
    <property type="match status" value="1"/>
</dbReference>
<evidence type="ECO:0000259" key="6">
    <source>
        <dbReference type="Pfam" id="PF02441"/>
    </source>
</evidence>
<comment type="catalytic activity">
    <reaction evidence="5">
        <text>dimethylallyl phosphate + FMNH2 = prenylated FMNH2 + phosphate</text>
        <dbReference type="Rhea" id="RHEA:37743"/>
        <dbReference type="ChEBI" id="CHEBI:43474"/>
        <dbReference type="ChEBI" id="CHEBI:57618"/>
        <dbReference type="ChEBI" id="CHEBI:87467"/>
        <dbReference type="ChEBI" id="CHEBI:88052"/>
        <dbReference type="EC" id="2.5.1.129"/>
    </reaction>
</comment>
<keyword evidence="3 5" id="KW-0288">FMN</keyword>
<dbReference type="InterPro" id="IPR003382">
    <property type="entry name" value="Flavoprotein"/>
</dbReference>
<comment type="caution">
    <text evidence="5">Lacks conserved residue(s) required for the propagation of feature annotation.</text>
</comment>
<dbReference type="InterPro" id="IPR036551">
    <property type="entry name" value="Flavin_trans-like"/>
</dbReference>
<dbReference type="PANTHER" id="PTHR43374:SF1">
    <property type="entry name" value="FLAVIN PRENYLTRANSFERASE PAD1, MITOCHONDRIAL"/>
    <property type="match status" value="1"/>
</dbReference>
<evidence type="ECO:0000256" key="1">
    <source>
        <dbReference type="ARBA" id="ARBA00022602"/>
    </source>
</evidence>
<dbReference type="HAMAP" id="MF_01984">
    <property type="entry name" value="ubiX_pad"/>
    <property type="match status" value="1"/>
</dbReference>
<feature type="domain" description="Flavoprotein" evidence="6">
    <location>
        <begin position="1"/>
        <end position="171"/>
    </location>
</feature>
<dbReference type="NCBIfam" id="TIGR00421">
    <property type="entry name" value="ubiX_pad"/>
    <property type="match status" value="1"/>
</dbReference>
<accession>A0ABY6ZQB7</accession>
<organism evidence="7 8">
    <name type="scientific">Alicyclobacillus fastidiosus</name>
    <dbReference type="NCBI Taxonomy" id="392011"/>
    <lineage>
        <taxon>Bacteria</taxon>
        <taxon>Bacillati</taxon>
        <taxon>Bacillota</taxon>
        <taxon>Bacilli</taxon>
        <taxon>Bacillales</taxon>
        <taxon>Alicyclobacillaceae</taxon>
        <taxon>Alicyclobacillus</taxon>
    </lineage>
</organism>
<evidence type="ECO:0000256" key="4">
    <source>
        <dbReference type="ARBA" id="ARBA00022679"/>
    </source>
</evidence>
<keyword evidence="8" id="KW-1185">Reference proteome</keyword>